<dbReference type="RefSeq" id="WP_342159520.1">
    <property type="nucleotide sequence ID" value="NZ_JBCDNA010000001.1"/>
</dbReference>
<evidence type="ECO:0000313" key="2">
    <source>
        <dbReference type="Proteomes" id="UP001474120"/>
    </source>
</evidence>
<protein>
    <recommendedName>
        <fullName evidence="3">Two component regulator propeller</fullName>
    </recommendedName>
</protein>
<keyword evidence="2" id="KW-1185">Reference proteome</keyword>
<accession>A0ABU9KZL9</accession>
<proteinExistence type="predicted"/>
<gene>
    <name evidence="1" type="ORF">AABB81_07050</name>
</gene>
<evidence type="ECO:0008006" key="3">
    <source>
        <dbReference type="Google" id="ProtNLM"/>
    </source>
</evidence>
<reference evidence="1 2" key="1">
    <citation type="submission" date="2024-04" db="EMBL/GenBank/DDBJ databases">
        <title>whole genome sequencing of Lutimonas vermicola strain IMCC1616.</title>
        <authorList>
            <person name="Bae S.S."/>
        </authorList>
    </citation>
    <scope>NUCLEOTIDE SEQUENCE [LARGE SCALE GENOMIC DNA]</scope>
    <source>
        <strain evidence="1 2">IMCC1616</strain>
    </source>
</reference>
<evidence type="ECO:0000313" key="1">
    <source>
        <dbReference type="EMBL" id="MEL4455648.1"/>
    </source>
</evidence>
<dbReference type="EMBL" id="JBCDNA010000001">
    <property type="protein sequence ID" value="MEL4455648.1"/>
    <property type="molecule type" value="Genomic_DNA"/>
</dbReference>
<dbReference type="InterPro" id="IPR015943">
    <property type="entry name" value="WD40/YVTN_repeat-like_dom_sf"/>
</dbReference>
<comment type="caution">
    <text evidence="1">The sequence shown here is derived from an EMBL/GenBank/DDBJ whole genome shotgun (WGS) entry which is preliminary data.</text>
</comment>
<dbReference type="Proteomes" id="UP001474120">
    <property type="component" value="Unassembled WGS sequence"/>
</dbReference>
<organism evidence="1 2">
    <name type="scientific">Lutimonas vermicola</name>
    <dbReference type="NCBI Taxonomy" id="414288"/>
    <lineage>
        <taxon>Bacteria</taxon>
        <taxon>Pseudomonadati</taxon>
        <taxon>Bacteroidota</taxon>
        <taxon>Flavobacteriia</taxon>
        <taxon>Flavobacteriales</taxon>
        <taxon>Flavobacteriaceae</taxon>
        <taxon>Lutimonas</taxon>
    </lineage>
</organism>
<dbReference type="Gene3D" id="2.130.10.10">
    <property type="entry name" value="YVTN repeat-like/Quinoprotein amine dehydrogenase"/>
    <property type="match status" value="2"/>
</dbReference>
<sequence>MKYLIKNIRPFAVLLILIGSVLVSLGFIRIKQKGPMLFFEKDATTIDESRSIKASSEPFVTKESTGMPVYGNWKNFTTKDGLPGDKTYCVRIDGDRVLVGTHNGLAVYEEGKWSTYTTDDGLAHNGVLAIDVSEQTGDVWLGTMGGLSRWSAGKFENFNQLNSGMPNDLIYAVACDEKDVWVATGGGAGKYDTHSKEWEIFTEQNAPMHEPWTYGVCSGGDKIFIAAWGGGVVEYNKKTKQFRDYTDPDGNMEIDLFPDDGIVHDITTGTSWSNGKLWVGTYFGLSRYDGTRWKGYFDHDSGLASNFINFIKASGDQVLICTDKGLSCTDGENWITYTRNKDDHNGKATILKAGVKSEIDMYPSVSHNYILGVDLKDDVIWVATSEGVCRGEALSKEGKGLVVK</sequence>
<dbReference type="SUPFAM" id="SSF63829">
    <property type="entry name" value="Calcium-dependent phosphotriesterase"/>
    <property type="match status" value="1"/>
</dbReference>
<name>A0ABU9KZL9_9FLAO</name>